<evidence type="ECO:0000313" key="5">
    <source>
        <dbReference type="EMBL" id="RVU65593.1"/>
    </source>
</evidence>
<name>A0A437SQP9_BACTU</name>
<dbReference type="InterPro" id="IPR010310">
    <property type="entry name" value="T7SS_ESAT-6-like"/>
</dbReference>
<evidence type="ECO:0000256" key="1">
    <source>
        <dbReference type="ARBA" id="ARBA00004613"/>
    </source>
</evidence>
<comment type="caution">
    <text evidence="5">The sequence shown here is derived from an EMBL/GenBank/DDBJ whole genome shotgun (WGS) entry which is preliminary data.</text>
</comment>
<dbReference type="Pfam" id="PF06013">
    <property type="entry name" value="WXG100"/>
    <property type="match status" value="1"/>
</dbReference>
<sequence length="299" mass="33258">MGEIKVTPEELEQVAKNVRNSRNYLDQLHQDLYTQTEYITSMWSGATSERFYQNFNEAKPKMFTVLMEFDKIAEELEKAAEKFRKADEEEQKAMEDRINAKMRMDIVGELSGAYDATRAVDGVDPSTDEKVGWFDRSVAGVMVVGSMLQVGKLGKIPKVAKTLDKANTAKKEMQEAEALLKAKRQKQAAINRTSGDKFEAELKSSLEDTGEYQTVVKQLTLETPSGIKTRVDLAAIGKENSKINLYEAKASLTAPLTKNQKAAFPEIEKYGAIVKGKGKPPLVGGTEIPPSKVEVVRKQ</sequence>
<dbReference type="EMBL" id="LDER01000050">
    <property type="protein sequence ID" value="RVU65593.1"/>
    <property type="molecule type" value="Genomic_DNA"/>
</dbReference>
<dbReference type="InterPro" id="IPR027797">
    <property type="entry name" value="PT-TG_dom"/>
</dbReference>
<evidence type="ECO:0000313" key="6">
    <source>
        <dbReference type="Proteomes" id="UP000286687"/>
    </source>
</evidence>
<evidence type="ECO:0000259" key="4">
    <source>
        <dbReference type="Pfam" id="PF14449"/>
    </source>
</evidence>
<dbReference type="SUPFAM" id="SSF140453">
    <property type="entry name" value="EsxAB dimer-like"/>
    <property type="match status" value="1"/>
</dbReference>
<dbReference type="RefSeq" id="WP_113711052.1">
    <property type="nucleotide sequence ID" value="NZ_LDER01000050.1"/>
</dbReference>
<dbReference type="Proteomes" id="UP000286687">
    <property type="component" value="Unassembled WGS sequence"/>
</dbReference>
<feature type="domain" description="Pre-toxin TG" evidence="4">
    <location>
        <begin position="102"/>
        <end position="161"/>
    </location>
</feature>
<dbReference type="Gene3D" id="1.10.287.850">
    <property type="entry name" value="HP0062-like domain"/>
    <property type="match status" value="1"/>
</dbReference>
<feature type="coiled-coil region" evidence="3">
    <location>
        <begin position="66"/>
        <end position="96"/>
    </location>
</feature>
<keyword evidence="3" id="KW-0175">Coiled coil</keyword>
<evidence type="ECO:0000256" key="2">
    <source>
        <dbReference type="ARBA" id="ARBA00022525"/>
    </source>
</evidence>
<accession>A0A437SQP9</accession>
<dbReference type="AlphaFoldDB" id="A0A437SQP9"/>
<evidence type="ECO:0000256" key="3">
    <source>
        <dbReference type="SAM" id="Coils"/>
    </source>
</evidence>
<dbReference type="InterPro" id="IPR036689">
    <property type="entry name" value="ESAT-6-like_sf"/>
</dbReference>
<dbReference type="NCBIfam" id="TIGR03930">
    <property type="entry name" value="WXG100_ESAT6"/>
    <property type="match status" value="1"/>
</dbReference>
<proteinExistence type="predicted"/>
<dbReference type="Pfam" id="PF14449">
    <property type="entry name" value="PT-TG"/>
    <property type="match status" value="1"/>
</dbReference>
<gene>
    <name evidence="5" type="ORF">BM74_02975</name>
</gene>
<organism evidence="5 6">
    <name type="scientific">Bacillus thuringiensis</name>
    <dbReference type="NCBI Taxonomy" id="1428"/>
    <lineage>
        <taxon>Bacteria</taxon>
        <taxon>Bacillati</taxon>
        <taxon>Bacillota</taxon>
        <taxon>Bacilli</taxon>
        <taxon>Bacillales</taxon>
        <taxon>Bacillaceae</taxon>
        <taxon>Bacillus</taxon>
        <taxon>Bacillus cereus group</taxon>
    </lineage>
</organism>
<dbReference type="GO" id="GO:0005576">
    <property type="term" value="C:extracellular region"/>
    <property type="evidence" value="ECO:0007669"/>
    <property type="project" value="UniProtKB-SubCell"/>
</dbReference>
<feature type="coiled-coil region" evidence="3">
    <location>
        <begin position="159"/>
        <end position="193"/>
    </location>
</feature>
<protein>
    <submittedName>
        <fullName evidence="5">Type VII secretion protein</fullName>
    </submittedName>
</protein>
<comment type="subcellular location">
    <subcellularLocation>
        <location evidence="1">Secreted</location>
    </subcellularLocation>
</comment>
<keyword evidence="2" id="KW-0964">Secreted</keyword>
<reference evidence="5 6" key="1">
    <citation type="submission" date="2018-01" db="EMBL/GenBank/DDBJ databases">
        <title>Complete genome sequence of G25-42.</title>
        <authorList>
            <person name="Zheng Z."/>
            <person name="Sun M."/>
        </authorList>
    </citation>
    <scope>NUCLEOTIDE SEQUENCE [LARGE SCALE GENOMIC DNA]</scope>
    <source>
        <strain evidence="5 6">G25-42</strain>
    </source>
</reference>